<name>A0A2X3E7S8_KLEPN</name>
<evidence type="ECO:0000256" key="2">
    <source>
        <dbReference type="ARBA" id="ARBA00008064"/>
    </source>
</evidence>
<keyword evidence="6 8" id="KW-0472">Membrane</keyword>
<keyword evidence="7 8" id="KW-0998">Cell outer membrane</keyword>
<evidence type="ECO:0000256" key="7">
    <source>
        <dbReference type="ARBA" id="ARBA00023237"/>
    </source>
</evidence>
<keyword evidence="4 8" id="KW-0812">Transmembrane</keyword>
<dbReference type="PANTHER" id="PTHR30451:SF21">
    <property type="entry name" value="FIMBRIAL USHER DOMAIN-CONTAINING PROTEIN YDET-RELATED"/>
    <property type="match status" value="1"/>
</dbReference>
<keyword evidence="3 8" id="KW-0813">Transport</keyword>
<dbReference type="InterPro" id="IPR018030">
    <property type="entry name" value="Fimbrial_membr_usher_CS"/>
</dbReference>
<keyword evidence="8" id="KW-1029">Fimbrium biogenesis</keyword>
<keyword evidence="5" id="KW-0732">Signal</keyword>
<evidence type="ECO:0000256" key="9">
    <source>
        <dbReference type="SAM" id="MobiDB-lite"/>
    </source>
</evidence>
<dbReference type="PROSITE" id="PS01151">
    <property type="entry name" value="FIMBRIAL_USHER"/>
    <property type="match status" value="1"/>
</dbReference>
<comment type="similarity">
    <text evidence="2 8">Belongs to the fimbrial export usher family.</text>
</comment>
<evidence type="ECO:0000313" key="10">
    <source>
        <dbReference type="EMBL" id="SQC39912.1"/>
    </source>
</evidence>
<dbReference type="GO" id="GO:0009297">
    <property type="term" value="P:pilus assembly"/>
    <property type="evidence" value="ECO:0007669"/>
    <property type="project" value="InterPro"/>
</dbReference>
<dbReference type="Gene3D" id="2.60.40.3110">
    <property type="match status" value="1"/>
</dbReference>
<evidence type="ECO:0000256" key="6">
    <source>
        <dbReference type="ARBA" id="ARBA00023136"/>
    </source>
</evidence>
<evidence type="ECO:0000256" key="4">
    <source>
        <dbReference type="ARBA" id="ARBA00022692"/>
    </source>
</evidence>
<dbReference type="Pfam" id="PF00577">
    <property type="entry name" value="Usher"/>
    <property type="match status" value="1"/>
</dbReference>
<proteinExistence type="inferred from homology"/>
<organism evidence="10 11">
    <name type="scientific">Klebsiella pneumoniae</name>
    <dbReference type="NCBI Taxonomy" id="573"/>
    <lineage>
        <taxon>Bacteria</taxon>
        <taxon>Pseudomonadati</taxon>
        <taxon>Pseudomonadota</taxon>
        <taxon>Gammaproteobacteria</taxon>
        <taxon>Enterobacterales</taxon>
        <taxon>Enterobacteriaceae</taxon>
        <taxon>Klebsiella/Raoultella group</taxon>
        <taxon>Klebsiella</taxon>
        <taxon>Klebsiella pneumoniae complex</taxon>
    </lineage>
</organism>
<evidence type="ECO:0000256" key="8">
    <source>
        <dbReference type="RuleBase" id="RU003884"/>
    </source>
</evidence>
<evidence type="ECO:0000256" key="5">
    <source>
        <dbReference type="ARBA" id="ARBA00022729"/>
    </source>
</evidence>
<feature type="compositionally biased region" description="Basic residues" evidence="9">
    <location>
        <begin position="246"/>
        <end position="258"/>
    </location>
</feature>
<gene>
    <name evidence="10" type="primary">fimD_11</name>
    <name evidence="10" type="ORF">NCTC9128_06062</name>
</gene>
<dbReference type="AlphaFoldDB" id="A0A2X3E7S8"/>
<comment type="subcellular location">
    <subcellularLocation>
        <location evidence="1 8">Cell outer membrane</location>
        <topology evidence="1 8">Multi-pass membrane protein</topology>
    </subcellularLocation>
</comment>
<evidence type="ECO:0000256" key="1">
    <source>
        <dbReference type="ARBA" id="ARBA00004571"/>
    </source>
</evidence>
<protein>
    <submittedName>
        <fullName evidence="10">Putative fimbrial biogenesis outer membrane usher protein</fullName>
    </submittedName>
</protein>
<accession>A0A2X3E7S8</accession>
<dbReference type="Proteomes" id="UP000251088">
    <property type="component" value="Unassembled WGS sequence"/>
</dbReference>
<reference evidence="10 11" key="1">
    <citation type="submission" date="2018-06" db="EMBL/GenBank/DDBJ databases">
        <authorList>
            <consortium name="Pathogen Informatics"/>
            <person name="Doyle S."/>
        </authorList>
    </citation>
    <scope>NUCLEOTIDE SEQUENCE [LARGE SCALE GENOMIC DNA]</scope>
    <source>
        <strain evidence="10 11">NCTC9128</strain>
    </source>
</reference>
<dbReference type="FunFam" id="2.60.40.3110:FF:000001">
    <property type="entry name" value="Putative fimbrial outer membrane usher"/>
    <property type="match status" value="1"/>
</dbReference>
<sequence>MNYQFSGSNDMQANDEYYSLNLQSGLNVGPWRIRNLSTWNKNNGDAGDWDSAYLYMQRSIRSINSNLVMGESSSLSTIFDSVPFTGIQLATDTTMLPESMRGYAPIIRGIAKTNARVVIKQNGYQVYQTYVAPGAFEITDMYPSGGSGDLYVSVEESDGSKQEFVVPFATLPVMVRENQLEYEITSGKYRPYDGGVDETPFTQATATYGVSSSLTLYGGMQAASRYQALSTASAITWRAWRRLGRRHPRHGRKRKTMKRPQDSPGGSVMVKTLSKLAPMSPSRATAIPPAALIPSRRCWIATLMTVIIPLAHCAIAPT</sequence>
<dbReference type="GO" id="GO:0015473">
    <property type="term" value="F:fimbrial usher porin activity"/>
    <property type="evidence" value="ECO:0007669"/>
    <property type="project" value="InterPro"/>
</dbReference>
<dbReference type="InterPro" id="IPR000015">
    <property type="entry name" value="Fimb_usher"/>
</dbReference>
<feature type="region of interest" description="Disordered" evidence="9">
    <location>
        <begin position="246"/>
        <end position="268"/>
    </location>
</feature>
<evidence type="ECO:0000256" key="3">
    <source>
        <dbReference type="ARBA" id="ARBA00022448"/>
    </source>
</evidence>
<dbReference type="EMBL" id="UAWN01000014">
    <property type="protein sequence ID" value="SQC39912.1"/>
    <property type="molecule type" value="Genomic_DNA"/>
</dbReference>
<dbReference type="GO" id="GO:0009279">
    <property type="term" value="C:cell outer membrane"/>
    <property type="evidence" value="ECO:0007669"/>
    <property type="project" value="UniProtKB-SubCell"/>
</dbReference>
<dbReference type="PANTHER" id="PTHR30451">
    <property type="entry name" value="OUTER MEMBRANE USHER PROTEIN"/>
    <property type="match status" value="1"/>
</dbReference>
<evidence type="ECO:0000313" key="11">
    <source>
        <dbReference type="Proteomes" id="UP000251088"/>
    </source>
</evidence>